<sequence length="77" mass="8501">MDTIMTTQTITVLYYPAELAIKPLAEVLYDLEVGVNGRVIIPMEYKEDKIIVAVFKGEVELLNALGDRVAAECNDVA</sequence>
<name>A0ABQ1JUR9_9GAMM</name>
<protein>
    <submittedName>
        <fullName evidence="1">TIGR02922 family protein</fullName>
    </submittedName>
</protein>
<keyword evidence="2" id="KW-1185">Reference proteome</keyword>
<dbReference type="Pfam" id="PF09558">
    <property type="entry name" value="DUF2375"/>
    <property type="match status" value="1"/>
</dbReference>
<accession>A0ABQ1JUR9</accession>
<evidence type="ECO:0000313" key="1">
    <source>
        <dbReference type="EMBL" id="GGB77093.1"/>
    </source>
</evidence>
<dbReference type="InterPro" id="IPR014271">
    <property type="entry name" value="CHP02922"/>
</dbReference>
<reference evidence="2" key="1">
    <citation type="journal article" date="2019" name="Int. J. Syst. Evol. Microbiol.">
        <title>The Global Catalogue of Microorganisms (GCM) 10K type strain sequencing project: providing services to taxonomists for standard genome sequencing and annotation.</title>
        <authorList>
            <consortium name="The Broad Institute Genomics Platform"/>
            <consortium name="The Broad Institute Genome Sequencing Center for Infectious Disease"/>
            <person name="Wu L."/>
            <person name="Ma J."/>
        </authorList>
    </citation>
    <scope>NUCLEOTIDE SEQUENCE [LARGE SCALE GENOMIC DNA]</scope>
    <source>
        <strain evidence="2">CGMCC 1.15339</strain>
    </source>
</reference>
<gene>
    <name evidence="1" type="ORF">GCM10011607_41630</name>
</gene>
<proteinExistence type="predicted"/>
<dbReference type="EMBL" id="BMII01000069">
    <property type="protein sequence ID" value="GGB77093.1"/>
    <property type="molecule type" value="Genomic_DNA"/>
</dbReference>
<dbReference type="Proteomes" id="UP000617555">
    <property type="component" value="Unassembled WGS sequence"/>
</dbReference>
<organism evidence="1 2">
    <name type="scientific">Shewanella inventionis</name>
    <dbReference type="NCBI Taxonomy" id="1738770"/>
    <lineage>
        <taxon>Bacteria</taxon>
        <taxon>Pseudomonadati</taxon>
        <taxon>Pseudomonadota</taxon>
        <taxon>Gammaproteobacteria</taxon>
        <taxon>Alteromonadales</taxon>
        <taxon>Shewanellaceae</taxon>
        <taxon>Shewanella</taxon>
    </lineage>
</organism>
<comment type="caution">
    <text evidence="1">The sequence shown here is derived from an EMBL/GenBank/DDBJ whole genome shotgun (WGS) entry which is preliminary data.</text>
</comment>
<evidence type="ECO:0000313" key="2">
    <source>
        <dbReference type="Proteomes" id="UP000617555"/>
    </source>
</evidence>